<dbReference type="CDD" id="cd03255">
    <property type="entry name" value="ABC_MJ0796_LolCDE_FtsE"/>
    <property type="match status" value="1"/>
</dbReference>
<dbReference type="EMBL" id="CP122566">
    <property type="protein sequence ID" value="WGH92812.1"/>
    <property type="molecule type" value="Genomic_DNA"/>
</dbReference>
<keyword evidence="6" id="KW-1185">Reference proteome</keyword>
<dbReference type="SMART" id="SM00382">
    <property type="entry name" value="AAA"/>
    <property type="match status" value="1"/>
</dbReference>
<dbReference type="Proteomes" id="UP001224674">
    <property type="component" value="Chromosome"/>
</dbReference>
<dbReference type="PANTHER" id="PTHR24220:SF685">
    <property type="entry name" value="ABC TRANSPORTER RELATED"/>
    <property type="match status" value="1"/>
</dbReference>
<keyword evidence="3 5" id="KW-0067">ATP-binding</keyword>
<protein>
    <submittedName>
        <fullName evidence="5">ABC transporter ATP-binding protein</fullName>
    </submittedName>
</protein>
<dbReference type="PROSITE" id="PS00211">
    <property type="entry name" value="ABC_TRANSPORTER_1"/>
    <property type="match status" value="1"/>
</dbReference>
<dbReference type="AlphaFoldDB" id="A0AAJ6AHF8"/>
<dbReference type="InterPro" id="IPR003439">
    <property type="entry name" value="ABC_transporter-like_ATP-bd"/>
</dbReference>
<evidence type="ECO:0000259" key="4">
    <source>
        <dbReference type="PROSITE" id="PS50893"/>
    </source>
</evidence>
<dbReference type="InterPro" id="IPR017911">
    <property type="entry name" value="MacB-like_ATP-bd"/>
</dbReference>
<dbReference type="GO" id="GO:0005524">
    <property type="term" value="F:ATP binding"/>
    <property type="evidence" value="ECO:0007669"/>
    <property type="project" value="UniProtKB-KW"/>
</dbReference>
<evidence type="ECO:0000313" key="5">
    <source>
        <dbReference type="EMBL" id="WGH92812.1"/>
    </source>
</evidence>
<dbReference type="Gene3D" id="3.40.50.300">
    <property type="entry name" value="P-loop containing nucleotide triphosphate hydrolases"/>
    <property type="match status" value="1"/>
</dbReference>
<evidence type="ECO:0000256" key="3">
    <source>
        <dbReference type="ARBA" id="ARBA00022840"/>
    </source>
</evidence>
<dbReference type="Pfam" id="PF00005">
    <property type="entry name" value="ABC_tran"/>
    <property type="match status" value="1"/>
</dbReference>
<dbReference type="GO" id="GO:0005886">
    <property type="term" value="C:plasma membrane"/>
    <property type="evidence" value="ECO:0007669"/>
    <property type="project" value="TreeGrafter"/>
</dbReference>
<keyword evidence="1" id="KW-0813">Transport</keyword>
<dbReference type="PROSITE" id="PS50893">
    <property type="entry name" value="ABC_TRANSPORTER_2"/>
    <property type="match status" value="1"/>
</dbReference>
<reference evidence="5 6" key="1">
    <citation type="submission" date="2023-03" db="EMBL/GenBank/DDBJ databases">
        <title>Complete genome sequences of several Auritidibacter ignavus strains isolated from ear infections.</title>
        <authorList>
            <person name="Baehr T."/>
            <person name="Baumhoegger A.M."/>
        </authorList>
    </citation>
    <scope>NUCLEOTIDE SEQUENCE [LARGE SCALE GENOMIC DNA]</scope>
    <source>
        <strain evidence="5 6">BABAE-6</strain>
    </source>
</reference>
<proteinExistence type="predicted"/>
<dbReference type="GO" id="GO:0022857">
    <property type="term" value="F:transmembrane transporter activity"/>
    <property type="evidence" value="ECO:0007669"/>
    <property type="project" value="TreeGrafter"/>
</dbReference>
<keyword evidence="2" id="KW-0547">Nucleotide-binding</keyword>
<dbReference type="GO" id="GO:0016887">
    <property type="term" value="F:ATP hydrolysis activity"/>
    <property type="evidence" value="ECO:0007669"/>
    <property type="project" value="InterPro"/>
</dbReference>
<dbReference type="SUPFAM" id="SSF52540">
    <property type="entry name" value="P-loop containing nucleoside triphosphate hydrolases"/>
    <property type="match status" value="1"/>
</dbReference>
<dbReference type="InterPro" id="IPR017871">
    <property type="entry name" value="ABC_transporter-like_CS"/>
</dbReference>
<name>A0AAJ6AHF8_9MICC</name>
<evidence type="ECO:0000256" key="2">
    <source>
        <dbReference type="ARBA" id="ARBA00022741"/>
    </source>
</evidence>
<dbReference type="PANTHER" id="PTHR24220">
    <property type="entry name" value="IMPORT ATP-BINDING PROTEIN"/>
    <property type="match status" value="1"/>
</dbReference>
<evidence type="ECO:0000256" key="1">
    <source>
        <dbReference type="ARBA" id="ARBA00022448"/>
    </source>
</evidence>
<organism evidence="5 6">
    <name type="scientific">Auritidibacter ignavus</name>
    <dbReference type="NCBI Taxonomy" id="678932"/>
    <lineage>
        <taxon>Bacteria</taxon>
        <taxon>Bacillati</taxon>
        <taxon>Actinomycetota</taxon>
        <taxon>Actinomycetes</taxon>
        <taxon>Micrococcales</taxon>
        <taxon>Micrococcaceae</taxon>
        <taxon>Auritidibacter</taxon>
    </lineage>
</organism>
<feature type="domain" description="ABC transporter" evidence="4">
    <location>
        <begin position="11"/>
        <end position="253"/>
    </location>
</feature>
<sequence length="259" mass="27976">MTASTLTTPTLQLNQITQIFPDGDSDITALDHVDLTANPGDVTGLLGESGSGKSTLLSIAAGLIAPTSGEVIIAGDDISSASASERARVRLNHIGFIFQQQNLLSSLTVMDQLLITEHLRGVRGRALRARRSRAEQLLERVGLPGYGPRNTSQLSGGQKQRVNIARALMGEPEVLLADEPTSALDHELSTRMMTLLSELTHELNLASVIITHDRSMLALMDRTVVLQDGVLYEQHENDPVAPQLAYASPEVCCVLSHRR</sequence>
<dbReference type="InterPro" id="IPR015854">
    <property type="entry name" value="ABC_transpr_LolD-like"/>
</dbReference>
<dbReference type="InterPro" id="IPR027417">
    <property type="entry name" value="P-loop_NTPase"/>
</dbReference>
<dbReference type="RefSeq" id="WP_279674734.1">
    <property type="nucleotide sequence ID" value="NZ_CP122566.1"/>
</dbReference>
<evidence type="ECO:0000313" key="6">
    <source>
        <dbReference type="Proteomes" id="UP001224674"/>
    </source>
</evidence>
<dbReference type="InterPro" id="IPR003593">
    <property type="entry name" value="AAA+_ATPase"/>
</dbReference>
<accession>A0AAJ6AHF8</accession>
<gene>
    <name evidence="5" type="ORF">QDX21_11000</name>
</gene>